<sequence>MRELLYYENLQHILVRVQKEMNATFVWLFQQVFSQTPTLMVYVMILLANYNVHSISHNFAIAPETTILTTTTVELVSETNFDSSSMNTFVTNLGGKTVVEASRGG</sequence>
<keyword evidence="3" id="KW-1185">Reference proteome</keyword>
<dbReference type="EMBL" id="CM007898">
    <property type="protein sequence ID" value="OTG13564.1"/>
    <property type="molecule type" value="Genomic_DNA"/>
</dbReference>
<accession>A0A251TRN7</accession>
<dbReference type="InParanoid" id="A0A251TRN7"/>
<protein>
    <submittedName>
        <fullName evidence="2">Uncharacterized protein</fullName>
    </submittedName>
</protein>
<reference evidence="2" key="2">
    <citation type="submission" date="2017-02" db="EMBL/GenBank/DDBJ databases">
        <title>Sunflower complete genome.</title>
        <authorList>
            <person name="Langlade N."/>
            <person name="Munos S."/>
        </authorList>
    </citation>
    <scope>NUCLEOTIDE SEQUENCE [LARGE SCALE GENOMIC DNA]</scope>
    <source>
        <tissue evidence="2">Leaves</tissue>
    </source>
</reference>
<dbReference type="Gramene" id="mRNA:HanXRQr2_Chr09g0363941">
    <property type="protein sequence ID" value="CDS:HanXRQr2_Chr09g0363941.1"/>
    <property type="gene ID" value="HanXRQr2_Chr09g0363941"/>
</dbReference>
<proteinExistence type="predicted"/>
<evidence type="ECO:0000313" key="3">
    <source>
        <dbReference type="Proteomes" id="UP000215914"/>
    </source>
</evidence>
<dbReference type="AlphaFoldDB" id="A0A251TRN7"/>
<evidence type="ECO:0000313" key="1">
    <source>
        <dbReference type="EMBL" id="KAF5788853.1"/>
    </source>
</evidence>
<reference evidence="1" key="3">
    <citation type="submission" date="2020-06" db="EMBL/GenBank/DDBJ databases">
        <title>Helianthus annuus Genome sequencing and assembly Release 2.</title>
        <authorList>
            <person name="Gouzy J."/>
            <person name="Langlade N."/>
            <person name="Munos S."/>
        </authorList>
    </citation>
    <scope>NUCLEOTIDE SEQUENCE</scope>
    <source>
        <tissue evidence="1">Leaves</tissue>
    </source>
</reference>
<gene>
    <name evidence="2" type="ORF">HannXRQ_Chr09g0239511</name>
    <name evidence="1" type="ORF">HanXRQr2_Chr09g0363941</name>
</gene>
<name>A0A251TRN7_HELAN</name>
<reference evidence="1 3" key="1">
    <citation type="journal article" date="2017" name="Nature">
        <title>The sunflower genome provides insights into oil metabolism, flowering and Asterid evolution.</title>
        <authorList>
            <person name="Badouin H."/>
            <person name="Gouzy J."/>
            <person name="Grassa C.J."/>
            <person name="Murat F."/>
            <person name="Staton S.E."/>
            <person name="Cottret L."/>
            <person name="Lelandais-Briere C."/>
            <person name="Owens G.L."/>
            <person name="Carrere S."/>
            <person name="Mayjonade B."/>
            <person name="Legrand L."/>
            <person name="Gill N."/>
            <person name="Kane N.C."/>
            <person name="Bowers J.E."/>
            <person name="Hubner S."/>
            <person name="Bellec A."/>
            <person name="Berard A."/>
            <person name="Berges H."/>
            <person name="Blanchet N."/>
            <person name="Boniface M.C."/>
            <person name="Brunel D."/>
            <person name="Catrice O."/>
            <person name="Chaidir N."/>
            <person name="Claudel C."/>
            <person name="Donnadieu C."/>
            <person name="Faraut T."/>
            <person name="Fievet G."/>
            <person name="Helmstetter N."/>
            <person name="King M."/>
            <person name="Knapp S.J."/>
            <person name="Lai Z."/>
            <person name="Le Paslier M.C."/>
            <person name="Lippi Y."/>
            <person name="Lorenzon L."/>
            <person name="Mandel J.R."/>
            <person name="Marage G."/>
            <person name="Marchand G."/>
            <person name="Marquand E."/>
            <person name="Bret-Mestries E."/>
            <person name="Morien E."/>
            <person name="Nambeesan S."/>
            <person name="Nguyen T."/>
            <person name="Pegot-Espagnet P."/>
            <person name="Pouilly N."/>
            <person name="Raftis F."/>
            <person name="Sallet E."/>
            <person name="Schiex T."/>
            <person name="Thomas J."/>
            <person name="Vandecasteele C."/>
            <person name="Vares D."/>
            <person name="Vear F."/>
            <person name="Vautrin S."/>
            <person name="Crespi M."/>
            <person name="Mangin B."/>
            <person name="Burke J.M."/>
            <person name="Salse J."/>
            <person name="Munos S."/>
            <person name="Vincourt P."/>
            <person name="Rieseberg L.H."/>
            <person name="Langlade N.B."/>
        </authorList>
    </citation>
    <scope>NUCLEOTIDE SEQUENCE [LARGE SCALE GENOMIC DNA]</scope>
    <source>
        <strain evidence="3">cv. SF193</strain>
        <tissue evidence="1">Leaves</tissue>
    </source>
</reference>
<dbReference type="EMBL" id="MNCJ02000324">
    <property type="protein sequence ID" value="KAF5788853.1"/>
    <property type="molecule type" value="Genomic_DNA"/>
</dbReference>
<dbReference type="Proteomes" id="UP000215914">
    <property type="component" value="Chromosome 9"/>
</dbReference>
<organism evidence="2 3">
    <name type="scientific">Helianthus annuus</name>
    <name type="common">Common sunflower</name>
    <dbReference type="NCBI Taxonomy" id="4232"/>
    <lineage>
        <taxon>Eukaryota</taxon>
        <taxon>Viridiplantae</taxon>
        <taxon>Streptophyta</taxon>
        <taxon>Embryophyta</taxon>
        <taxon>Tracheophyta</taxon>
        <taxon>Spermatophyta</taxon>
        <taxon>Magnoliopsida</taxon>
        <taxon>eudicotyledons</taxon>
        <taxon>Gunneridae</taxon>
        <taxon>Pentapetalae</taxon>
        <taxon>asterids</taxon>
        <taxon>campanulids</taxon>
        <taxon>Asterales</taxon>
        <taxon>Asteraceae</taxon>
        <taxon>Asteroideae</taxon>
        <taxon>Heliantheae alliance</taxon>
        <taxon>Heliantheae</taxon>
        <taxon>Helianthus</taxon>
    </lineage>
</organism>
<evidence type="ECO:0000313" key="2">
    <source>
        <dbReference type="EMBL" id="OTG13564.1"/>
    </source>
</evidence>